<dbReference type="AlphaFoldDB" id="A0A1Z3HHX0"/>
<keyword evidence="1" id="KW-1133">Transmembrane helix</keyword>
<dbReference type="KEGG" id="hhg:XM38_008000"/>
<gene>
    <name evidence="2" type="ORF">XM38_008000</name>
</gene>
<organism evidence="2 3">
    <name type="scientific">Halomicronema hongdechloris C2206</name>
    <dbReference type="NCBI Taxonomy" id="1641165"/>
    <lineage>
        <taxon>Bacteria</taxon>
        <taxon>Bacillati</taxon>
        <taxon>Cyanobacteriota</taxon>
        <taxon>Cyanophyceae</taxon>
        <taxon>Nodosilineales</taxon>
        <taxon>Nodosilineaceae</taxon>
        <taxon>Halomicronema</taxon>
    </lineage>
</organism>
<name>A0A1Z3HHX0_9CYAN</name>
<evidence type="ECO:0000313" key="2">
    <source>
        <dbReference type="EMBL" id="ASC69870.1"/>
    </source>
</evidence>
<dbReference type="RefSeq" id="WP_080808759.1">
    <property type="nucleotide sequence ID" value="NZ_CP021983.2"/>
</dbReference>
<evidence type="ECO:0000256" key="1">
    <source>
        <dbReference type="SAM" id="Phobius"/>
    </source>
</evidence>
<keyword evidence="3" id="KW-1185">Reference proteome</keyword>
<proteinExistence type="predicted"/>
<evidence type="ECO:0000313" key="3">
    <source>
        <dbReference type="Proteomes" id="UP000191901"/>
    </source>
</evidence>
<accession>A0A1Z3HHX0</accession>
<reference evidence="2 3" key="1">
    <citation type="journal article" date="2016" name="Biochim. Biophys. Acta">
        <title>Characterization of red-shifted phycobilisomes isolated from the chlorophyll f-containing cyanobacterium Halomicronema hongdechloris.</title>
        <authorList>
            <person name="Li Y."/>
            <person name="Lin Y."/>
            <person name="Garvey C.J."/>
            <person name="Birch D."/>
            <person name="Corkery R.W."/>
            <person name="Loughlin P.C."/>
            <person name="Scheer H."/>
            <person name="Willows R.D."/>
            <person name="Chen M."/>
        </authorList>
    </citation>
    <scope>NUCLEOTIDE SEQUENCE [LARGE SCALE GENOMIC DNA]</scope>
    <source>
        <strain evidence="2 3">C2206</strain>
    </source>
</reference>
<feature type="transmembrane region" description="Helical" evidence="1">
    <location>
        <begin position="37"/>
        <end position="59"/>
    </location>
</feature>
<keyword evidence="1" id="KW-0812">Transmembrane</keyword>
<dbReference type="Proteomes" id="UP000191901">
    <property type="component" value="Chromosome"/>
</dbReference>
<dbReference type="EMBL" id="CP021983">
    <property type="protein sequence ID" value="ASC69870.1"/>
    <property type="molecule type" value="Genomic_DNA"/>
</dbReference>
<protein>
    <submittedName>
        <fullName evidence="2">Uncharacterized protein</fullName>
    </submittedName>
</protein>
<sequence length="237" mass="26516">MVLLHAVIAQATSDPATPTDLIKLFRESHAQLTTSFNLFVGAISTIFVVVGILLAFVGVRTRQEVQQTIQEVKLSVAEQVRSEVDRQIATKVDEEIGYIKKMVGREAAIGRTQVDYVFVAGEPERYPTEYDLLDARGFQMAPFLYDPERAWPESHVFVLDLMTPSLSPERKEALVKEAAAKLTQRRRPTVLVIYVKGIIEAVNTFPEDFNYIMSNMRGTLISAVVDAAQITQALRSQ</sequence>
<keyword evidence="1" id="KW-0472">Membrane</keyword>